<comment type="caution">
    <text evidence="2">The sequence shown here is derived from an EMBL/GenBank/DDBJ whole genome shotgun (WGS) entry which is preliminary data.</text>
</comment>
<evidence type="ECO:0000313" key="3">
    <source>
        <dbReference type="Proteomes" id="UP000324222"/>
    </source>
</evidence>
<keyword evidence="3" id="KW-1185">Reference proteome</keyword>
<dbReference type="EMBL" id="VSRR010052562">
    <property type="protein sequence ID" value="MPC79957.1"/>
    <property type="molecule type" value="Genomic_DNA"/>
</dbReference>
<protein>
    <submittedName>
        <fullName evidence="2">Uncharacterized protein</fullName>
    </submittedName>
</protein>
<dbReference type="Proteomes" id="UP000324222">
    <property type="component" value="Unassembled WGS sequence"/>
</dbReference>
<proteinExistence type="predicted"/>
<feature type="region of interest" description="Disordered" evidence="1">
    <location>
        <begin position="1"/>
        <end position="22"/>
    </location>
</feature>
<accession>A0A5B7IEH8</accession>
<organism evidence="2 3">
    <name type="scientific">Portunus trituberculatus</name>
    <name type="common">Swimming crab</name>
    <name type="synonym">Neptunus trituberculatus</name>
    <dbReference type="NCBI Taxonomy" id="210409"/>
    <lineage>
        <taxon>Eukaryota</taxon>
        <taxon>Metazoa</taxon>
        <taxon>Ecdysozoa</taxon>
        <taxon>Arthropoda</taxon>
        <taxon>Crustacea</taxon>
        <taxon>Multicrustacea</taxon>
        <taxon>Malacostraca</taxon>
        <taxon>Eumalacostraca</taxon>
        <taxon>Eucarida</taxon>
        <taxon>Decapoda</taxon>
        <taxon>Pleocyemata</taxon>
        <taxon>Brachyura</taxon>
        <taxon>Eubrachyura</taxon>
        <taxon>Portunoidea</taxon>
        <taxon>Portunidae</taxon>
        <taxon>Portuninae</taxon>
        <taxon>Portunus</taxon>
    </lineage>
</organism>
<name>A0A5B7IEH8_PORTR</name>
<evidence type="ECO:0000256" key="1">
    <source>
        <dbReference type="SAM" id="MobiDB-lite"/>
    </source>
</evidence>
<evidence type="ECO:0000313" key="2">
    <source>
        <dbReference type="EMBL" id="MPC79957.1"/>
    </source>
</evidence>
<sequence>MISFPPRSCHRQPRQQRVLAQEASRQLAVPAAGRSKAGLLVAGRVGGTKGRRTTFPGTMSCVPVRSSP</sequence>
<reference evidence="2 3" key="1">
    <citation type="submission" date="2019-05" db="EMBL/GenBank/DDBJ databases">
        <title>Another draft genome of Portunus trituberculatus and its Hox gene families provides insights of decapod evolution.</title>
        <authorList>
            <person name="Jeong J.-H."/>
            <person name="Song I."/>
            <person name="Kim S."/>
            <person name="Choi T."/>
            <person name="Kim D."/>
            <person name="Ryu S."/>
            <person name="Kim W."/>
        </authorList>
    </citation>
    <scope>NUCLEOTIDE SEQUENCE [LARGE SCALE GENOMIC DNA]</scope>
    <source>
        <tissue evidence="2">Muscle</tissue>
    </source>
</reference>
<dbReference type="AlphaFoldDB" id="A0A5B7IEH8"/>
<gene>
    <name evidence="2" type="ORF">E2C01_074517</name>
</gene>